<comment type="caution">
    <text evidence="4">The sequence shown here is derived from an EMBL/GenBank/DDBJ whole genome shotgun (WGS) entry which is preliminary data.</text>
</comment>
<dbReference type="EMBL" id="JACIDU010000005">
    <property type="protein sequence ID" value="MBB4102934.1"/>
    <property type="molecule type" value="Genomic_DNA"/>
</dbReference>
<protein>
    <submittedName>
        <fullName evidence="4">Tartrate dehydratase beta subunit/fumarate hydratase class I family protein</fullName>
    </submittedName>
</protein>
<proteinExistence type="inferred from homology"/>
<comment type="similarity">
    <text evidence="1">Belongs to the class-I fumarase family.</text>
</comment>
<feature type="domain" description="Fe-S hydro-lyase tartrate dehydratase beta-type catalytic" evidence="3">
    <location>
        <begin position="6"/>
        <end position="71"/>
    </location>
</feature>
<dbReference type="GO" id="GO:0016836">
    <property type="term" value="F:hydro-lyase activity"/>
    <property type="evidence" value="ECO:0007669"/>
    <property type="project" value="InterPro"/>
</dbReference>
<evidence type="ECO:0000256" key="2">
    <source>
        <dbReference type="ARBA" id="ARBA00023239"/>
    </source>
</evidence>
<organism evidence="4 5">
    <name type="scientific">Allorhizobium borbori</name>
    <dbReference type="NCBI Taxonomy" id="485907"/>
    <lineage>
        <taxon>Bacteria</taxon>
        <taxon>Pseudomonadati</taxon>
        <taxon>Pseudomonadota</taxon>
        <taxon>Alphaproteobacteria</taxon>
        <taxon>Hyphomicrobiales</taxon>
        <taxon>Rhizobiaceae</taxon>
        <taxon>Rhizobium/Agrobacterium group</taxon>
        <taxon>Allorhizobium</taxon>
    </lineage>
</organism>
<dbReference type="PANTHER" id="PTHR43351:SF2">
    <property type="entry name" value="L(+)-TARTRATE DEHYDRATASE SUBUNIT BETA-RELATED"/>
    <property type="match status" value="1"/>
</dbReference>
<sequence>MLPQLDKEETTTCRTGEALLLSGKMLTARDPAHKRMVALTDTGHPLSVNLRGRVIYCVDPVRAVRDEAAGPDFIVRHAQGKTFCRQQRIGEHLAQATHVVWTTGAAFVPEQQFQEFL</sequence>
<gene>
    <name evidence="4" type="ORF">GGQ66_001489</name>
</gene>
<evidence type="ECO:0000256" key="1">
    <source>
        <dbReference type="ARBA" id="ARBA00008876"/>
    </source>
</evidence>
<dbReference type="Pfam" id="PF05683">
    <property type="entry name" value="Fumerase_C"/>
    <property type="match status" value="1"/>
</dbReference>
<evidence type="ECO:0000313" key="5">
    <source>
        <dbReference type="Proteomes" id="UP000584824"/>
    </source>
</evidence>
<keyword evidence="5" id="KW-1185">Reference proteome</keyword>
<dbReference type="Gene3D" id="3.20.130.10">
    <property type="entry name" value="Fe-S hydro-lyase, tartrate dehydratase beta-type, catalytic domain"/>
    <property type="match status" value="1"/>
</dbReference>
<dbReference type="InterPro" id="IPR004647">
    <property type="entry name" value="Fe-S_hydro-lyase_TtdB-typ_cat"/>
</dbReference>
<reference evidence="4 5" key="1">
    <citation type="submission" date="2020-08" db="EMBL/GenBank/DDBJ databases">
        <title>Genomic Encyclopedia of Type Strains, Phase IV (KMG-IV): sequencing the most valuable type-strain genomes for metagenomic binning, comparative biology and taxonomic classification.</title>
        <authorList>
            <person name="Goeker M."/>
        </authorList>
    </citation>
    <scope>NUCLEOTIDE SEQUENCE [LARGE SCALE GENOMIC DNA]</scope>
    <source>
        <strain evidence="4 5">DSM 26385</strain>
    </source>
</reference>
<dbReference type="InterPro" id="IPR036660">
    <property type="entry name" value="Fe-S_hydroAse_TtdB_cat_sf"/>
</dbReference>
<dbReference type="SUPFAM" id="SSF117457">
    <property type="entry name" value="FumA C-terminal domain-like"/>
    <property type="match status" value="1"/>
</dbReference>
<evidence type="ECO:0000259" key="3">
    <source>
        <dbReference type="Pfam" id="PF05683"/>
    </source>
</evidence>
<keyword evidence="2" id="KW-0456">Lyase</keyword>
<dbReference type="RefSeq" id="WP_210287202.1">
    <property type="nucleotide sequence ID" value="NZ_JACIDU010000005.1"/>
</dbReference>
<accession>A0A7W6P046</accession>
<evidence type="ECO:0000313" key="4">
    <source>
        <dbReference type="EMBL" id="MBB4102934.1"/>
    </source>
</evidence>
<name>A0A7W6P046_9HYPH</name>
<dbReference type="Proteomes" id="UP000584824">
    <property type="component" value="Unassembled WGS sequence"/>
</dbReference>
<dbReference type="AlphaFoldDB" id="A0A7W6P046"/>
<dbReference type="PANTHER" id="PTHR43351">
    <property type="entry name" value="L(+)-TARTRATE DEHYDRATASE SUBUNIT BETA"/>
    <property type="match status" value="1"/>
</dbReference>